<name>A0A8T3CD05_DENNO</name>
<accession>A0A8T3CD05</accession>
<gene>
    <name evidence="1" type="ORF">KFK09_000949</name>
</gene>
<proteinExistence type="predicted"/>
<evidence type="ECO:0000313" key="2">
    <source>
        <dbReference type="Proteomes" id="UP000829196"/>
    </source>
</evidence>
<keyword evidence="2" id="KW-1185">Reference proteome</keyword>
<dbReference type="Proteomes" id="UP000829196">
    <property type="component" value="Unassembled WGS sequence"/>
</dbReference>
<dbReference type="AlphaFoldDB" id="A0A8T3CD05"/>
<evidence type="ECO:0000313" key="1">
    <source>
        <dbReference type="EMBL" id="KAI0531395.1"/>
    </source>
</evidence>
<protein>
    <submittedName>
        <fullName evidence="1">Uncharacterized protein</fullName>
    </submittedName>
</protein>
<sequence length="95" mass="11187">MVLMNIAACCPTYLALSAGLDFRVNLPQIEGMLSIFFCRCYRFPAANRRFGHRKLRYRMANDKPPIMVLHRRLFTGDYRRPPTVLRWTSGSLHRR</sequence>
<dbReference type="EMBL" id="JAGYWB010000001">
    <property type="protein sequence ID" value="KAI0531395.1"/>
    <property type="molecule type" value="Genomic_DNA"/>
</dbReference>
<organism evidence="1 2">
    <name type="scientific">Dendrobium nobile</name>
    <name type="common">Orchid</name>
    <dbReference type="NCBI Taxonomy" id="94219"/>
    <lineage>
        <taxon>Eukaryota</taxon>
        <taxon>Viridiplantae</taxon>
        <taxon>Streptophyta</taxon>
        <taxon>Embryophyta</taxon>
        <taxon>Tracheophyta</taxon>
        <taxon>Spermatophyta</taxon>
        <taxon>Magnoliopsida</taxon>
        <taxon>Liliopsida</taxon>
        <taxon>Asparagales</taxon>
        <taxon>Orchidaceae</taxon>
        <taxon>Epidendroideae</taxon>
        <taxon>Malaxideae</taxon>
        <taxon>Dendrobiinae</taxon>
        <taxon>Dendrobium</taxon>
    </lineage>
</organism>
<reference evidence="1" key="1">
    <citation type="journal article" date="2022" name="Front. Genet.">
        <title>Chromosome-Scale Assembly of the Dendrobium nobile Genome Provides Insights Into the Molecular Mechanism of the Biosynthesis of the Medicinal Active Ingredient of Dendrobium.</title>
        <authorList>
            <person name="Xu Q."/>
            <person name="Niu S.-C."/>
            <person name="Li K.-L."/>
            <person name="Zheng P.-J."/>
            <person name="Zhang X.-J."/>
            <person name="Jia Y."/>
            <person name="Liu Y."/>
            <person name="Niu Y.-X."/>
            <person name="Yu L.-H."/>
            <person name="Chen D.-F."/>
            <person name="Zhang G.-Q."/>
        </authorList>
    </citation>
    <scope>NUCLEOTIDE SEQUENCE</scope>
    <source>
        <tissue evidence="1">Leaf</tissue>
    </source>
</reference>
<comment type="caution">
    <text evidence="1">The sequence shown here is derived from an EMBL/GenBank/DDBJ whole genome shotgun (WGS) entry which is preliminary data.</text>
</comment>